<dbReference type="Pfam" id="PF00860">
    <property type="entry name" value="Xan_ur_permease"/>
    <property type="match status" value="1"/>
</dbReference>
<dbReference type="RefSeq" id="WP_285362769.1">
    <property type="nucleotide sequence ID" value="NZ_JASOPU010000598.1"/>
</dbReference>
<dbReference type="AlphaFoldDB" id="A0AAW6YM02"/>
<keyword evidence="2 5" id="KW-0812">Transmembrane</keyword>
<dbReference type="InterPro" id="IPR006043">
    <property type="entry name" value="NCS2"/>
</dbReference>
<comment type="subcellular location">
    <subcellularLocation>
        <location evidence="1">Membrane</location>
        <topology evidence="1">Multi-pass membrane protein</topology>
    </subcellularLocation>
</comment>
<comment type="caution">
    <text evidence="6">The sequence shown here is derived from an EMBL/GenBank/DDBJ whole genome shotgun (WGS) entry which is preliminary data.</text>
</comment>
<proteinExistence type="predicted"/>
<name>A0AAW6YM02_9STRE</name>
<feature type="transmembrane region" description="Helical" evidence="5">
    <location>
        <begin position="53"/>
        <end position="74"/>
    </location>
</feature>
<protein>
    <submittedName>
        <fullName evidence="6">Solute carrier family 23 protein</fullName>
    </submittedName>
</protein>
<accession>A0AAW6YM02</accession>
<gene>
    <name evidence="6" type="ORF">QP487_13775</name>
</gene>
<evidence type="ECO:0000256" key="4">
    <source>
        <dbReference type="ARBA" id="ARBA00023136"/>
    </source>
</evidence>
<organism evidence="6 7">
    <name type="scientific">Streptococcus pasteurianus</name>
    <dbReference type="NCBI Taxonomy" id="197614"/>
    <lineage>
        <taxon>Bacteria</taxon>
        <taxon>Bacillati</taxon>
        <taxon>Bacillota</taxon>
        <taxon>Bacilli</taxon>
        <taxon>Lactobacillales</taxon>
        <taxon>Streptococcaceae</taxon>
        <taxon>Streptococcus</taxon>
    </lineage>
</organism>
<sequence length="76" mass="7865">PILVGIDPAVALFSSGLGTLAHLTVTKYKVPAYMGSSFAYIAAMQMLMKTDGIAAVAQGAITGGLVYFIVALIVKF</sequence>
<feature type="non-terminal residue" evidence="6">
    <location>
        <position position="1"/>
    </location>
</feature>
<evidence type="ECO:0000256" key="2">
    <source>
        <dbReference type="ARBA" id="ARBA00022692"/>
    </source>
</evidence>
<evidence type="ECO:0000313" key="6">
    <source>
        <dbReference type="EMBL" id="MDK7294480.1"/>
    </source>
</evidence>
<keyword evidence="4 5" id="KW-0472">Membrane</keyword>
<reference evidence="6" key="1">
    <citation type="submission" date="2023-05" db="EMBL/GenBank/DDBJ databases">
        <title>Cataloging the Phylogenetic Diversity of Human Bladder Bacteria.</title>
        <authorList>
            <person name="Du J."/>
        </authorList>
    </citation>
    <scope>NUCLEOTIDE SEQUENCE</scope>
    <source>
        <strain evidence="6">UMB0765</strain>
    </source>
</reference>
<evidence type="ECO:0000256" key="3">
    <source>
        <dbReference type="ARBA" id="ARBA00022989"/>
    </source>
</evidence>
<dbReference type="GO" id="GO:0015205">
    <property type="term" value="F:nucleobase transmembrane transporter activity"/>
    <property type="evidence" value="ECO:0007669"/>
    <property type="project" value="UniProtKB-ARBA"/>
</dbReference>
<feature type="non-terminal residue" evidence="6">
    <location>
        <position position="76"/>
    </location>
</feature>
<evidence type="ECO:0000256" key="1">
    <source>
        <dbReference type="ARBA" id="ARBA00004141"/>
    </source>
</evidence>
<evidence type="ECO:0000313" key="7">
    <source>
        <dbReference type="Proteomes" id="UP001237917"/>
    </source>
</evidence>
<evidence type="ECO:0000256" key="5">
    <source>
        <dbReference type="SAM" id="Phobius"/>
    </source>
</evidence>
<keyword evidence="3 5" id="KW-1133">Transmembrane helix</keyword>
<dbReference type="GO" id="GO:0016020">
    <property type="term" value="C:membrane"/>
    <property type="evidence" value="ECO:0007669"/>
    <property type="project" value="UniProtKB-SubCell"/>
</dbReference>
<dbReference type="Proteomes" id="UP001237917">
    <property type="component" value="Unassembled WGS sequence"/>
</dbReference>
<dbReference type="EMBL" id="JASOPU010000598">
    <property type="protein sequence ID" value="MDK7294480.1"/>
    <property type="molecule type" value="Genomic_DNA"/>
</dbReference>